<keyword evidence="4" id="KW-1185">Reference proteome</keyword>
<feature type="region of interest" description="Disordered" evidence="1">
    <location>
        <begin position="49"/>
        <end position="78"/>
    </location>
</feature>
<feature type="chain" id="PRO_5038909205" description="Lipoprotein LpqN" evidence="2">
    <location>
        <begin position="29"/>
        <end position="248"/>
    </location>
</feature>
<dbReference type="AlphaFoldDB" id="A0A561T6U1"/>
<dbReference type="PROSITE" id="PS51257">
    <property type="entry name" value="PROKAR_LIPOPROTEIN"/>
    <property type="match status" value="1"/>
</dbReference>
<keyword evidence="2" id="KW-0732">Signal</keyword>
<evidence type="ECO:0000256" key="1">
    <source>
        <dbReference type="SAM" id="MobiDB-lite"/>
    </source>
</evidence>
<comment type="caution">
    <text evidence="3">The sequence shown here is derived from an EMBL/GenBank/DDBJ whole genome shotgun (WGS) entry which is preliminary data.</text>
</comment>
<evidence type="ECO:0008006" key="5">
    <source>
        <dbReference type="Google" id="ProtNLM"/>
    </source>
</evidence>
<proteinExistence type="predicted"/>
<sequence>MIPDVRIPMSLRITAVAVALAGALTACGPDRSASPVVASSAAPSVSATAAQPSAPSAPSTSASASATPSIDPSSNPAGAALTASLLPLPAGAHEWPDQTGLQDVDGFVKLLYAPSAQQGELPIMTRRGFVVAATRAWRAQDGTQVHAYLVKFTAPTGAASWYDGMTASWRDNPDEGTVFEDSADQATGLSVTKLDKLGNAGAILMAHQGDTGIYLHYFTAATPDQAGVSALMHQQLNLLAHPAAPPAA</sequence>
<evidence type="ECO:0000313" key="4">
    <source>
        <dbReference type="Proteomes" id="UP000317940"/>
    </source>
</evidence>
<dbReference type="EMBL" id="VIWT01000004">
    <property type="protein sequence ID" value="TWF82836.1"/>
    <property type="molecule type" value="Genomic_DNA"/>
</dbReference>
<gene>
    <name evidence="3" type="ORF">FHX73_14318</name>
</gene>
<feature type="signal peptide" evidence="2">
    <location>
        <begin position="1"/>
        <end position="28"/>
    </location>
</feature>
<organism evidence="3 4">
    <name type="scientific">Kitasatospora viridis</name>
    <dbReference type="NCBI Taxonomy" id="281105"/>
    <lineage>
        <taxon>Bacteria</taxon>
        <taxon>Bacillati</taxon>
        <taxon>Actinomycetota</taxon>
        <taxon>Actinomycetes</taxon>
        <taxon>Kitasatosporales</taxon>
        <taxon>Streptomycetaceae</taxon>
        <taxon>Kitasatospora</taxon>
    </lineage>
</organism>
<reference evidence="3 4" key="1">
    <citation type="submission" date="2019-06" db="EMBL/GenBank/DDBJ databases">
        <title>Sequencing the genomes of 1000 actinobacteria strains.</title>
        <authorList>
            <person name="Klenk H.-P."/>
        </authorList>
    </citation>
    <scope>NUCLEOTIDE SEQUENCE [LARGE SCALE GENOMIC DNA]</scope>
    <source>
        <strain evidence="3 4">DSM 44826</strain>
    </source>
</reference>
<evidence type="ECO:0000313" key="3">
    <source>
        <dbReference type="EMBL" id="TWF82836.1"/>
    </source>
</evidence>
<accession>A0A561T6U1</accession>
<evidence type="ECO:0000256" key="2">
    <source>
        <dbReference type="SAM" id="SignalP"/>
    </source>
</evidence>
<name>A0A561T6U1_9ACTN</name>
<protein>
    <recommendedName>
        <fullName evidence="5">Lipoprotein LpqN</fullName>
    </recommendedName>
</protein>
<dbReference type="Proteomes" id="UP000317940">
    <property type="component" value="Unassembled WGS sequence"/>
</dbReference>